<comment type="caution">
    <text evidence="1">The sequence shown here is derived from an EMBL/GenBank/DDBJ whole genome shotgun (WGS) entry which is preliminary data.</text>
</comment>
<evidence type="ECO:0000313" key="2">
    <source>
        <dbReference type="Proteomes" id="UP000266861"/>
    </source>
</evidence>
<keyword evidence="2" id="KW-1185">Reference proteome</keyword>
<dbReference type="EMBL" id="PQFF01000134">
    <property type="protein sequence ID" value="RHZ79598.1"/>
    <property type="molecule type" value="Genomic_DNA"/>
</dbReference>
<gene>
    <name evidence="1" type="ORF">Glove_143g33</name>
</gene>
<name>A0A397IYX7_9GLOM</name>
<organism evidence="1 2">
    <name type="scientific">Diversispora epigaea</name>
    <dbReference type="NCBI Taxonomy" id="1348612"/>
    <lineage>
        <taxon>Eukaryota</taxon>
        <taxon>Fungi</taxon>
        <taxon>Fungi incertae sedis</taxon>
        <taxon>Mucoromycota</taxon>
        <taxon>Glomeromycotina</taxon>
        <taxon>Glomeromycetes</taxon>
        <taxon>Diversisporales</taxon>
        <taxon>Diversisporaceae</taxon>
        <taxon>Diversispora</taxon>
    </lineage>
</organism>
<accession>A0A397IYX7</accession>
<proteinExistence type="predicted"/>
<dbReference type="AlphaFoldDB" id="A0A397IYX7"/>
<reference evidence="1 2" key="1">
    <citation type="submission" date="2018-08" db="EMBL/GenBank/DDBJ databases">
        <title>Genome and evolution of the arbuscular mycorrhizal fungus Diversispora epigaea (formerly Glomus versiforme) and its bacterial endosymbionts.</title>
        <authorList>
            <person name="Sun X."/>
            <person name="Fei Z."/>
            <person name="Harrison M."/>
        </authorList>
    </citation>
    <scope>NUCLEOTIDE SEQUENCE [LARGE SCALE GENOMIC DNA]</scope>
    <source>
        <strain evidence="1 2">IT104</strain>
    </source>
</reference>
<dbReference type="OrthoDB" id="10562343at2759"/>
<dbReference type="Proteomes" id="UP000266861">
    <property type="component" value="Unassembled WGS sequence"/>
</dbReference>
<evidence type="ECO:0000313" key="1">
    <source>
        <dbReference type="EMBL" id="RHZ79598.1"/>
    </source>
</evidence>
<protein>
    <submittedName>
        <fullName evidence="1">Uncharacterized protein</fullName>
    </submittedName>
</protein>
<sequence length="188" mass="21313">MNNTDSDTILKVASRILITLNNIWNNQTFDFKFAKLQSKGTYVNNVILLAIHATLKCLSLSKSTFVSNSKRQSSINTDKKSNGRLGKQPDIICKPDKDEFDIIGVQMARKKLHLSVLIKNMNKVHCYYNLYKSEIPIQQLAFSVVTNFIKTLLKLQNILIVNMSLLHNVSLPKLDKLIEDSSTIDSNN</sequence>